<accession>A0ACB8EXQ1</accession>
<keyword evidence="2" id="KW-1185">Reference proteome</keyword>
<dbReference type="Proteomes" id="UP000827872">
    <property type="component" value="Linkage Group LG12"/>
</dbReference>
<organism evidence="1 2">
    <name type="scientific">Sphaerodactylus townsendi</name>
    <dbReference type="NCBI Taxonomy" id="933632"/>
    <lineage>
        <taxon>Eukaryota</taxon>
        <taxon>Metazoa</taxon>
        <taxon>Chordata</taxon>
        <taxon>Craniata</taxon>
        <taxon>Vertebrata</taxon>
        <taxon>Euteleostomi</taxon>
        <taxon>Lepidosauria</taxon>
        <taxon>Squamata</taxon>
        <taxon>Bifurcata</taxon>
        <taxon>Gekkota</taxon>
        <taxon>Sphaerodactylidae</taxon>
        <taxon>Sphaerodactylus</taxon>
    </lineage>
</organism>
<reference evidence="1" key="1">
    <citation type="submission" date="2021-08" db="EMBL/GenBank/DDBJ databases">
        <title>The first chromosome-level gecko genome reveals the dynamic sex chromosomes of Neotropical dwarf geckos (Sphaerodactylidae: Sphaerodactylus).</title>
        <authorList>
            <person name="Pinto B.J."/>
            <person name="Keating S.E."/>
            <person name="Gamble T."/>
        </authorList>
    </citation>
    <scope>NUCLEOTIDE SEQUENCE</scope>
    <source>
        <strain evidence="1">TG3544</strain>
    </source>
</reference>
<dbReference type="EMBL" id="CM037625">
    <property type="protein sequence ID" value="KAH7997679.1"/>
    <property type="molecule type" value="Genomic_DNA"/>
</dbReference>
<comment type="caution">
    <text evidence="1">The sequence shown here is derived from an EMBL/GenBank/DDBJ whole genome shotgun (WGS) entry which is preliminary data.</text>
</comment>
<gene>
    <name evidence="1" type="ORF">K3G42_005310</name>
</gene>
<name>A0ACB8EXQ1_9SAUR</name>
<evidence type="ECO:0000313" key="1">
    <source>
        <dbReference type="EMBL" id="KAH7997679.1"/>
    </source>
</evidence>
<evidence type="ECO:0000313" key="2">
    <source>
        <dbReference type="Proteomes" id="UP000827872"/>
    </source>
</evidence>
<sequence>MYGVDHCFSRMQVEVMATVRPQTAVPNLYLTGQDVLLGGFVGATYSALLCASAVLHRNVYIDLIQLHRRIKANNFKKKN</sequence>
<proteinExistence type="predicted"/>
<protein>
    <submittedName>
        <fullName evidence="1">Uncharacterized protein</fullName>
    </submittedName>
</protein>